<protein>
    <submittedName>
        <fullName evidence="4">FAD-dependent monooxygenase</fullName>
    </submittedName>
</protein>
<dbReference type="SUPFAM" id="SSF51905">
    <property type="entry name" value="FAD/NAD(P)-binding domain"/>
    <property type="match status" value="1"/>
</dbReference>
<dbReference type="InterPro" id="IPR036188">
    <property type="entry name" value="FAD/NAD-bd_sf"/>
</dbReference>
<dbReference type="PANTHER" id="PTHR13789">
    <property type="entry name" value="MONOOXYGENASE"/>
    <property type="match status" value="1"/>
</dbReference>
<organism evidence="4 5">
    <name type="scientific">Streptosporangium algeriense</name>
    <dbReference type="NCBI Taxonomy" id="1682748"/>
    <lineage>
        <taxon>Bacteria</taxon>
        <taxon>Bacillati</taxon>
        <taxon>Actinomycetota</taxon>
        <taxon>Actinomycetes</taxon>
        <taxon>Streptosporangiales</taxon>
        <taxon>Streptosporangiaceae</taxon>
        <taxon>Streptosporangium</taxon>
    </lineage>
</organism>
<evidence type="ECO:0000256" key="1">
    <source>
        <dbReference type="ARBA" id="ARBA00023002"/>
    </source>
</evidence>
<dbReference type="InterPro" id="IPR002938">
    <property type="entry name" value="FAD-bd"/>
</dbReference>
<comment type="caution">
    <text evidence="4">The sequence shown here is derived from an EMBL/GenBank/DDBJ whole genome shotgun (WGS) entry which is preliminary data.</text>
</comment>
<name>A0ABW3DZ23_9ACTN</name>
<evidence type="ECO:0000313" key="4">
    <source>
        <dbReference type="EMBL" id="MFD0889080.1"/>
    </source>
</evidence>
<gene>
    <name evidence="4" type="ORF">ACFQ08_31490</name>
</gene>
<keyword evidence="1" id="KW-0560">Oxidoreductase</keyword>
<keyword evidence="2 4" id="KW-0503">Monooxygenase</keyword>
<dbReference type="PANTHER" id="PTHR13789:SF309">
    <property type="entry name" value="PUTATIVE (AFU_ORTHOLOGUE AFUA_6G14510)-RELATED"/>
    <property type="match status" value="1"/>
</dbReference>
<keyword evidence="5" id="KW-1185">Reference proteome</keyword>
<reference evidence="5" key="1">
    <citation type="journal article" date="2019" name="Int. J. Syst. Evol. Microbiol.">
        <title>The Global Catalogue of Microorganisms (GCM) 10K type strain sequencing project: providing services to taxonomists for standard genome sequencing and annotation.</title>
        <authorList>
            <consortium name="The Broad Institute Genomics Platform"/>
            <consortium name="The Broad Institute Genome Sequencing Center for Infectious Disease"/>
            <person name="Wu L."/>
            <person name="Ma J."/>
        </authorList>
    </citation>
    <scope>NUCLEOTIDE SEQUENCE [LARGE SCALE GENOMIC DNA]</scope>
    <source>
        <strain evidence="5">CCUG 62974</strain>
    </source>
</reference>
<dbReference type="Gene3D" id="3.50.50.60">
    <property type="entry name" value="FAD/NAD(P)-binding domain"/>
    <property type="match status" value="1"/>
</dbReference>
<dbReference type="Pfam" id="PF01494">
    <property type="entry name" value="FAD_binding_3"/>
    <property type="match status" value="1"/>
</dbReference>
<dbReference type="EMBL" id="JBHTHX010001644">
    <property type="protein sequence ID" value="MFD0889080.1"/>
    <property type="molecule type" value="Genomic_DNA"/>
</dbReference>
<accession>A0ABW3DZ23</accession>
<evidence type="ECO:0000256" key="2">
    <source>
        <dbReference type="ARBA" id="ARBA00023033"/>
    </source>
</evidence>
<evidence type="ECO:0000259" key="3">
    <source>
        <dbReference type="Pfam" id="PF01494"/>
    </source>
</evidence>
<dbReference type="Proteomes" id="UP001597024">
    <property type="component" value="Unassembled WGS sequence"/>
</dbReference>
<feature type="domain" description="FAD-binding" evidence="3">
    <location>
        <begin position="2"/>
        <end position="55"/>
    </location>
</feature>
<evidence type="ECO:0000313" key="5">
    <source>
        <dbReference type="Proteomes" id="UP001597024"/>
    </source>
</evidence>
<feature type="non-terminal residue" evidence="4">
    <location>
        <position position="56"/>
    </location>
</feature>
<proteinExistence type="predicted"/>
<dbReference type="InterPro" id="IPR050493">
    <property type="entry name" value="FAD-dep_Monooxygenase_BioMet"/>
</dbReference>
<sequence>MIIVGGGIGGLAAAVAFHRRGWQVEVLERAAAFTEVGAGLSIQPNGLRALDAIGLG</sequence>
<dbReference type="GO" id="GO:0004497">
    <property type="term" value="F:monooxygenase activity"/>
    <property type="evidence" value="ECO:0007669"/>
    <property type="project" value="UniProtKB-KW"/>
</dbReference>